<proteinExistence type="predicted"/>
<evidence type="ECO:0000256" key="4">
    <source>
        <dbReference type="SAM" id="Phobius"/>
    </source>
</evidence>
<protein>
    <submittedName>
        <fullName evidence="6">Partitioning defective 3-like protein</fullName>
    </submittedName>
</protein>
<evidence type="ECO:0000259" key="5">
    <source>
        <dbReference type="Pfam" id="PF12053"/>
    </source>
</evidence>
<dbReference type="Pfam" id="PF12053">
    <property type="entry name" value="Par3_HAL_N_term"/>
    <property type="match status" value="1"/>
</dbReference>
<evidence type="ECO:0000256" key="3">
    <source>
        <dbReference type="ARBA" id="ARBA00023306"/>
    </source>
</evidence>
<dbReference type="PANTHER" id="PTHR16484:SF10">
    <property type="entry name" value="PARTITIONING DEFECTIVE 3 HOMOLOG"/>
    <property type="match status" value="1"/>
</dbReference>
<keyword evidence="1" id="KW-0132">Cell division</keyword>
<dbReference type="GO" id="GO:0007155">
    <property type="term" value="P:cell adhesion"/>
    <property type="evidence" value="ECO:0007669"/>
    <property type="project" value="TreeGrafter"/>
</dbReference>
<dbReference type="PANTHER" id="PTHR16484">
    <property type="entry name" value="PARTITIONING DEFECTIVE 3 RELATED"/>
    <property type="match status" value="1"/>
</dbReference>
<dbReference type="EMBL" id="SOYY01000022">
    <property type="protein sequence ID" value="KAA0704905.1"/>
    <property type="molecule type" value="Genomic_DNA"/>
</dbReference>
<evidence type="ECO:0000256" key="2">
    <source>
        <dbReference type="ARBA" id="ARBA00022737"/>
    </source>
</evidence>
<dbReference type="GO" id="GO:0045197">
    <property type="term" value="P:establishment or maintenance of epithelial cell apical/basal polarity"/>
    <property type="evidence" value="ECO:0007669"/>
    <property type="project" value="TreeGrafter"/>
</dbReference>
<keyword evidence="4" id="KW-0472">Membrane</keyword>
<reference evidence="6 7" key="1">
    <citation type="journal article" date="2019" name="Mol. Ecol. Resour.">
        <title>Chromosome-level genome assembly of Triplophysa tibetana, a fish adapted to the harsh high-altitude environment of the Tibetan Plateau.</title>
        <authorList>
            <person name="Yang X."/>
            <person name="Liu H."/>
            <person name="Ma Z."/>
            <person name="Zou Y."/>
            <person name="Zou M."/>
            <person name="Mao Y."/>
            <person name="Li X."/>
            <person name="Wang H."/>
            <person name="Chen T."/>
            <person name="Wang W."/>
            <person name="Yang R."/>
        </authorList>
    </citation>
    <scope>NUCLEOTIDE SEQUENCE [LARGE SCALE GENOMIC DNA]</scope>
    <source>
        <strain evidence="6">TTIB1903HZAU</strain>
        <tissue evidence="6">Muscle</tissue>
    </source>
</reference>
<dbReference type="Proteomes" id="UP000324632">
    <property type="component" value="Chromosome 22"/>
</dbReference>
<dbReference type="GO" id="GO:0016324">
    <property type="term" value="C:apical plasma membrane"/>
    <property type="evidence" value="ECO:0007669"/>
    <property type="project" value="TreeGrafter"/>
</dbReference>
<dbReference type="GO" id="GO:0030010">
    <property type="term" value="P:establishment of cell polarity"/>
    <property type="evidence" value="ECO:0007669"/>
    <property type="project" value="TreeGrafter"/>
</dbReference>
<evidence type="ECO:0000256" key="1">
    <source>
        <dbReference type="ARBA" id="ARBA00022618"/>
    </source>
</evidence>
<dbReference type="GO" id="GO:0035091">
    <property type="term" value="F:phosphatidylinositol binding"/>
    <property type="evidence" value="ECO:0007669"/>
    <property type="project" value="TreeGrafter"/>
</dbReference>
<gene>
    <name evidence="6" type="ORF">E1301_Tti000780</name>
</gene>
<feature type="transmembrane region" description="Helical" evidence="4">
    <location>
        <begin position="86"/>
        <end position="107"/>
    </location>
</feature>
<dbReference type="Gene3D" id="3.10.20.90">
    <property type="entry name" value="Phosphatidylinositol 3-kinase Catalytic Subunit, Chain A, domain 1"/>
    <property type="match status" value="1"/>
</dbReference>
<dbReference type="InterPro" id="IPR021922">
    <property type="entry name" value="Par3/HAL_N"/>
</dbReference>
<dbReference type="InterPro" id="IPR052213">
    <property type="entry name" value="PAR3"/>
</dbReference>
<sequence>MKVTVCFGRTRVVVPCGDGNIQIHNLIQQAAMRYKKAIAKVSRVFMMLLLGEQRVKSSGSLNMALFLEERTGKRGRAREIAQKQTIFLIFLTECFLSGCIYVVYVYYNVLRNCVNGLFLALLQLRRVYARAPVCKTLPQILNCKMPIVFLVFDSEVHKDVGKSTEN</sequence>
<dbReference type="GO" id="GO:0008104">
    <property type="term" value="P:intracellular protein localization"/>
    <property type="evidence" value="ECO:0007669"/>
    <property type="project" value="TreeGrafter"/>
</dbReference>
<dbReference type="GO" id="GO:0051301">
    <property type="term" value="P:cell division"/>
    <property type="evidence" value="ECO:0007669"/>
    <property type="project" value="UniProtKB-KW"/>
</dbReference>
<feature type="domain" description="Par3/HAL N-terminal" evidence="5">
    <location>
        <begin position="1"/>
        <end position="47"/>
    </location>
</feature>
<keyword evidence="4" id="KW-0812">Transmembrane</keyword>
<dbReference type="GO" id="GO:0000226">
    <property type="term" value="P:microtubule cytoskeleton organization"/>
    <property type="evidence" value="ECO:0007669"/>
    <property type="project" value="TreeGrafter"/>
</dbReference>
<evidence type="ECO:0000313" key="7">
    <source>
        <dbReference type="Proteomes" id="UP000324632"/>
    </source>
</evidence>
<keyword evidence="2" id="KW-0677">Repeat</keyword>
<keyword evidence="4" id="KW-1133">Transmembrane helix</keyword>
<comment type="caution">
    <text evidence="6">The sequence shown here is derived from an EMBL/GenBank/DDBJ whole genome shotgun (WGS) entry which is preliminary data.</text>
</comment>
<keyword evidence="7" id="KW-1185">Reference proteome</keyword>
<organism evidence="6 7">
    <name type="scientific">Triplophysa tibetana</name>
    <dbReference type="NCBI Taxonomy" id="1572043"/>
    <lineage>
        <taxon>Eukaryota</taxon>
        <taxon>Metazoa</taxon>
        <taxon>Chordata</taxon>
        <taxon>Craniata</taxon>
        <taxon>Vertebrata</taxon>
        <taxon>Euteleostomi</taxon>
        <taxon>Actinopterygii</taxon>
        <taxon>Neopterygii</taxon>
        <taxon>Teleostei</taxon>
        <taxon>Ostariophysi</taxon>
        <taxon>Cypriniformes</taxon>
        <taxon>Nemacheilidae</taxon>
        <taxon>Triplophysa</taxon>
    </lineage>
</organism>
<dbReference type="GO" id="GO:0051660">
    <property type="term" value="P:establishment of centrosome localization"/>
    <property type="evidence" value="ECO:0007669"/>
    <property type="project" value="TreeGrafter"/>
</dbReference>
<dbReference type="GO" id="GO:0005938">
    <property type="term" value="C:cell cortex"/>
    <property type="evidence" value="ECO:0007669"/>
    <property type="project" value="TreeGrafter"/>
</dbReference>
<dbReference type="GO" id="GO:0005912">
    <property type="term" value="C:adherens junction"/>
    <property type="evidence" value="ECO:0007669"/>
    <property type="project" value="TreeGrafter"/>
</dbReference>
<accession>A0A5A9N6W5</accession>
<keyword evidence="3" id="KW-0131">Cell cycle</keyword>
<dbReference type="AlphaFoldDB" id="A0A5A9N6W5"/>
<evidence type="ECO:0000313" key="6">
    <source>
        <dbReference type="EMBL" id="KAA0704905.1"/>
    </source>
</evidence>
<dbReference type="GO" id="GO:0043296">
    <property type="term" value="C:apical junction complex"/>
    <property type="evidence" value="ECO:0007669"/>
    <property type="project" value="TreeGrafter"/>
</dbReference>
<name>A0A5A9N6W5_9TELE</name>